<dbReference type="AlphaFoldDB" id="A0A838XRV6"/>
<name>A0A838XRV6_9HYPH</name>
<proteinExistence type="predicted"/>
<dbReference type="RefSeq" id="WP_181761366.1">
    <property type="nucleotide sequence ID" value="NZ_BMCR01000001.1"/>
</dbReference>
<dbReference type="EMBL" id="JACEON010000016">
    <property type="protein sequence ID" value="MBA4613175.1"/>
    <property type="molecule type" value="Genomic_DNA"/>
</dbReference>
<protein>
    <submittedName>
        <fullName evidence="1">Uncharacterized protein</fullName>
    </submittedName>
</protein>
<organism evidence="1 2">
    <name type="scientific">Stappia taiwanensis</name>
    <dbReference type="NCBI Taxonomy" id="992267"/>
    <lineage>
        <taxon>Bacteria</taxon>
        <taxon>Pseudomonadati</taxon>
        <taxon>Pseudomonadota</taxon>
        <taxon>Alphaproteobacteria</taxon>
        <taxon>Hyphomicrobiales</taxon>
        <taxon>Stappiaceae</taxon>
        <taxon>Stappia</taxon>
    </lineage>
</organism>
<accession>A0A838XRV6</accession>
<gene>
    <name evidence="1" type="ORF">H1W37_16055</name>
</gene>
<keyword evidence="2" id="KW-1185">Reference proteome</keyword>
<comment type="caution">
    <text evidence="1">The sequence shown here is derived from an EMBL/GenBank/DDBJ whole genome shotgun (WGS) entry which is preliminary data.</text>
</comment>
<reference evidence="1 2" key="1">
    <citation type="submission" date="2020-07" db="EMBL/GenBank/DDBJ databases">
        <authorList>
            <person name="Li M."/>
        </authorList>
    </citation>
    <scope>NUCLEOTIDE SEQUENCE [LARGE SCALE GENOMIC DNA]</scope>
    <source>
        <strain evidence="1 2">DSM 23284</strain>
    </source>
</reference>
<dbReference type="Proteomes" id="UP000559404">
    <property type="component" value="Unassembled WGS sequence"/>
</dbReference>
<reference evidence="1 2" key="2">
    <citation type="submission" date="2020-08" db="EMBL/GenBank/DDBJ databases">
        <title>Stappia taiwanensis sp. nov., isolated from a coastal thermal spring.</title>
        <authorList>
            <person name="Kampfer P."/>
        </authorList>
    </citation>
    <scope>NUCLEOTIDE SEQUENCE [LARGE SCALE GENOMIC DNA]</scope>
    <source>
        <strain evidence="1 2">DSM 23284</strain>
    </source>
</reference>
<sequence length="67" mass="7206">MSYLTRVLGQTLGVASRVHTLQVADRDARSLSDIGVADSEAARARFKSLRFGEPVSSFAARLGINGR</sequence>
<evidence type="ECO:0000313" key="1">
    <source>
        <dbReference type="EMBL" id="MBA4613175.1"/>
    </source>
</evidence>
<evidence type="ECO:0000313" key="2">
    <source>
        <dbReference type="Proteomes" id="UP000559404"/>
    </source>
</evidence>